<proteinExistence type="predicted"/>
<feature type="transmembrane region" description="Helical" evidence="1">
    <location>
        <begin position="66"/>
        <end position="87"/>
    </location>
</feature>
<dbReference type="VEuPathDB" id="AmoebaDB:NAEGRDRAFT_67926"/>
<dbReference type="RefSeq" id="XP_002676785.1">
    <property type="nucleotide sequence ID" value="XM_002676739.1"/>
</dbReference>
<dbReference type="EMBL" id="GG738870">
    <property type="protein sequence ID" value="EFC44041.1"/>
    <property type="molecule type" value="Genomic_DNA"/>
</dbReference>
<feature type="transmembrane region" description="Helical" evidence="1">
    <location>
        <begin position="40"/>
        <end position="60"/>
    </location>
</feature>
<feature type="transmembrane region" description="Helical" evidence="1">
    <location>
        <begin position="6"/>
        <end position="28"/>
    </location>
</feature>
<evidence type="ECO:0000313" key="2">
    <source>
        <dbReference type="EMBL" id="EFC44041.1"/>
    </source>
</evidence>
<dbReference type="KEGG" id="ngr:NAEGRDRAFT_67926"/>
<keyword evidence="1" id="KW-0472">Membrane</keyword>
<dbReference type="Proteomes" id="UP000006671">
    <property type="component" value="Unassembled WGS sequence"/>
</dbReference>
<dbReference type="GeneID" id="8850072"/>
<name>D2VGC2_NAEGR</name>
<sequence length="141" mass="15213">MLPYGVFNIFLLFADIFIVLVGILGILLSIGKVANEKLWSLFHGGASLFGVPAICFMLFLQWTTEFSAHNIFIFLLTIGSTTVTTTTQAQALTYINPSFAVIFNLVLLGLAVFNGFTAVGHLKEIMPEVFGSSSKSSGANV</sequence>
<keyword evidence="1" id="KW-1133">Transmembrane helix</keyword>
<dbReference type="InParanoid" id="D2VGC2"/>
<protein>
    <submittedName>
        <fullName evidence="2">Predicted protein</fullName>
    </submittedName>
</protein>
<keyword evidence="1" id="KW-0812">Transmembrane</keyword>
<dbReference type="AlphaFoldDB" id="D2VGC2"/>
<organism evidence="3">
    <name type="scientific">Naegleria gruberi</name>
    <name type="common">Amoeba</name>
    <dbReference type="NCBI Taxonomy" id="5762"/>
    <lineage>
        <taxon>Eukaryota</taxon>
        <taxon>Discoba</taxon>
        <taxon>Heterolobosea</taxon>
        <taxon>Tetramitia</taxon>
        <taxon>Eutetramitia</taxon>
        <taxon>Vahlkampfiidae</taxon>
        <taxon>Naegleria</taxon>
    </lineage>
</organism>
<reference evidence="2 3" key="1">
    <citation type="journal article" date="2010" name="Cell">
        <title>The genome of Naegleria gruberi illuminates early eukaryotic versatility.</title>
        <authorList>
            <person name="Fritz-Laylin L.K."/>
            <person name="Prochnik S.E."/>
            <person name="Ginger M.L."/>
            <person name="Dacks J.B."/>
            <person name="Carpenter M.L."/>
            <person name="Field M.C."/>
            <person name="Kuo A."/>
            <person name="Paredez A."/>
            <person name="Chapman J."/>
            <person name="Pham J."/>
            <person name="Shu S."/>
            <person name="Neupane R."/>
            <person name="Cipriano M."/>
            <person name="Mancuso J."/>
            <person name="Tu H."/>
            <person name="Salamov A."/>
            <person name="Lindquist E."/>
            <person name="Shapiro H."/>
            <person name="Lucas S."/>
            <person name="Grigoriev I.V."/>
            <person name="Cande W.Z."/>
            <person name="Fulton C."/>
            <person name="Rokhsar D.S."/>
            <person name="Dawson S.C."/>
        </authorList>
    </citation>
    <scope>NUCLEOTIDE SEQUENCE [LARGE SCALE GENOMIC DNA]</scope>
    <source>
        <strain evidence="2 3">NEG-M</strain>
    </source>
</reference>
<feature type="transmembrane region" description="Helical" evidence="1">
    <location>
        <begin position="99"/>
        <end position="122"/>
    </location>
</feature>
<evidence type="ECO:0000313" key="3">
    <source>
        <dbReference type="Proteomes" id="UP000006671"/>
    </source>
</evidence>
<gene>
    <name evidence="2" type="ORF">NAEGRDRAFT_67926</name>
</gene>
<evidence type="ECO:0000256" key="1">
    <source>
        <dbReference type="SAM" id="Phobius"/>
    </source>
</evidence>
<keyword evidence="3" id="KW-1185">Reference proteome</keyword>
<accession>D2VGC2</accession>